<evidence type="ECO:0000313" key="2">
    <source>
        <dbReference type="Proteomes" id="UP001204144"/>
    </source>
</evidence>
<dbReference type="Proteomes" id="UP001204144">
    <property type="component" value="Unassembled WGS sequence"/>
</dbReference>
<organism evidence="1 2">
    <name type="scientific">Lacihabitans soyangensis</name>
    <dbReference type="NCBI Taxonomy" id="869394"/>
    <lineage>
        <taxon>Bacteria</taxon>
        <taxon>Pseudomonadati</taxon>
        <taxon>Bacteroidota</taxon>
        <taxon>Cytophagia</taxon>
        <taxon>Cytophagales</taxon>
        <taxon>Leadbetterellaceae</taxon>
        <taxon>Lacihabitans</taxon>
    </lineage>
</organism>
<dbReference type="Gene3D" id="3.30.70.1060">
    <property type="entry name" value="Dimeric alpha+beta barrel"/>
    <property type="match status" value="1"/>
</dbReference>
<dbReference type="AlphaFoldDB" id="A0AAE3H641"/>
<keyword evidence="2" id="KW-1185">Reference proteome</keyword>
<sequence>MKRITVLITMHFDNSKGNFEELRQKEMAHIKSWKEEDILENFYIKSEKDGAKLIFKNIEMEQIVKNIENLPLFPYMEKVEYLNYDKVF</sequence>
<evidence type="ECO:0008006" key="3">
    <source>
        <dbReference type="Google" id="ProtNLM"/>
    </source>
</evidence>
<dbReference type="EMBL" id="RJUF01000176">
    <property type="protein sequence ID" value="MCP9764759.1"/>
    <property type="molecule type" value="Genomic_DNA"/>
</dbReference>
<accession>A0AAE3H641</accession>
<name>A0AAE3H641_9BACT</name>
<reference evidence="1 2" key="1">
    <citation type="submission" date="2018-11" db="EMBL/GenBank/DDBJ databases">
        <title>Novel bacteria species description.</title>
        <authorList>
            <person name="Han J.-H."/>
        </authorList>
    </citation>
    <scope>NUCLEOTIDE SEQUENCE [LARGE SCALE GENOMIC DNA]</scope>
    <source>
        <strain evidence="1 2">KCTC23259</strain>
    </source>
</reference>
<comment type="caution">
    <text evidence="1">The sequence shown here is derived from an EMBL/GenBank/DDBJ whole genome shotgun (WGS) entry which is preliminary data.</text>
</comment>
<proteinExistence type="predicted"/>
<evidence type="ECO:0000313" key="1">
    <source>
        <dbReference type="EMBL" id="MCP9764759.1"/>
    </source>
</evidence>
<dbReference type="RefSeq" id="WP_255038450.1">
    <property type="nucleotide sequence ID" value="NZ_RJUF01000176.1"/>
</dbReference>
<gene>
    <name evidence="1" type="ORF">EGI31_17610</name>
</gene>
<protein>
    <recommendedName>
        <fullName evidence="3">Muconolactone isomerase domain-containing protein</fullName>
    </recommendedName>
</protein>